<dbReference type="NCBIfam" id="TIGR00231">
    <property type="entry name" value="small_GTP"/>
    <property type="match status" value="1"/>
</dbReference>
<keyword evidence="1" id="KW-0547">Nucleotide-binding</keyword>
<dbReference type="KEGG" id="tva:4768542"/>
<name>A2E9S2_TRIV3</name>
<dbReference type="PANTHER" id="PTHR47978">
    <property type="match status" value="1"/>
</dbReference>
<proteinExistence type="predicted"/>
<dbReference type="Pfam" id="PF00071">
    <property type="entry name" value="Ras"/>
    <property type="match status" value="1"/>
</dbReference>
<reference evidence="3" key="1">
    <citation type="submission" date="2006-10" db="EMBL/GenBank/DDBJ databases">
        <authorList>
            <person name="Amadeo P."/>
            <person name="Zhao Q."/>
            <person name="Wortman J."/>
            <person name="Fraser-Liggett C."/>
            <person name="Carlton J."/>
        </authorList>
    </citation>
    <scope>NUCLEOTIDE SEQUENCE</scope>
    <source>
        <strain evidence="3">G3</strain>
    </source>
</reference>
<dbReference type="OMA" id="THAFIAI"/>
<gene>
    <name evidence="3" type="ORF">TVAG_282070</name>
</gene>
<sequence>MGPALEFKIVIIGSVAVGKTAITNRLQYQQFEEDYQPTIGAGYIPYRTSCDGKDVELQIWDTAGMERYKSLGPIYYRDAVAAIIVYDQTDQESADVIKKWLDAFRGTVKTHAFIAIAANKDDLPNKVVNNNEVKQWAEENDFSFFITSAKSGVGVNEMFQTLVREVMKTYQTTTKAPSTVPTPDLTTPQQDKKGCC</sequence>
<dbReference type="GO" id="GO:0006890">
    <property type="term" value="P:retrograde vesicle-mediated transport, Golgi to endoplasmic reticulum"/>
    <property type="evidence" value="ECO:0000318"/>
    <property type="project" value="GO_Central"/>
</dbReference>
<dbReference type="GO" id="GO:0006891">
    <property type="term" value="P:intra-Golgi vesicle-mediated transport"/>
    <property type="evidence" value="ECO:0000318"/>
    <property type="project" value="GO_Central"/>
</dbReference>
<dbReference type="GO" id="GO:0006886">
    <property type="term" value="P:intracellular protein transport"/>
    <property type="evidence" value="ECO:0000318"/>
    <property type="project" value="GO_Central"/>
</dbReference>
<dbReference type="GO" id="GO:0003924">
    <property type="term" value="F:GTPase activity"/>
    <property type="evidence" value="ECO:0000318"/>
    <property type="project" value="GO_Central"/>
</dbReference>
<feature type="compositionally biased region" description="Polar residues" evidence="2">
    <location>
        <begin position="174"/>
        <end position="189"/>
    </location>
</feature>
<dbReference type="PROSITE" id="PS51419">
    <property type="entry name" value="RAB"/>
    <property type="match status" value="1"/>
</dbReference>
<dbReference type="GO" id="GO:0042147">
    <property type="term" value="P:retrograde transport, endosome to Golgi"/>
    <property type="evidence" value="ECO:0000318"/>
    <property type="project" value="GO_Central"/>
</dbReference>
<reference evidence="3" key="2">
    <citation type="journal article" date="2007" name="Science">
        <title>Draft genome sequence of the sexually transmitted pathogen Trichomonas vaginalis.</title>
        <authorList>
            <person name="Carlton J.M."/>
            <person name="Hirt R.P."/>
            <person name="Silva J.C."/>
            <person name="Delcher A.L."/>
            <person name="Schatz M."/>
            <person name="Zhao Q."/>
            <person name="Wortman J.R."/>
            <person name="Bidwell S.L."/>
            <person name="Alsmark U.C.M."/>
            <person name="Besteiro S."/>
            <person name="Sicheritz-Ponten T."/>
            <person name="Noel C.J."/>
            <person name="Dacks J.B."/>
            <person name="Foster P.G."/>
            <person name="Simillion C."/>
            <person name="Van de Peer Y."/>
            <person name="Miranda-Saavedra D."/>
            <person name="Barton G.J."/>
            <person name="Westrop G.D."/>
            <person name="Mueller S."/>
            <person name="Dessi D."/>
            <person name="Fiori P.L."/>
            <person name="Ren Q."/>
            <person name="Paulsen I."/>
            <person name="Zhang H."/>
            <person name="Bastida-Corcuera F.D."/>
            <person name="Simoes-Barbosa A."/>
            <person name="Brown M.T."/>
            <person name="Hayes R.D."/>
            <person name="Mukherjee M."/>
            <person name="Okumura C.Y."/>
            <person name="Schneider R."/>
            <person name="Smith A.J."/>
            <person name="Vanacova S."/>
            <person name="Villalvazo M."/>
            <person name="Haas B.J."/>
            <person name="Pertea M."/>
            <person name="Feldblyum T.V."/>
            <person name="Utterback T.R."/>
            <person name="Shu C.L."/>
            <person name="Osoegawa K."/>
            <person name="de Jong P.J."/>
            <person name="Hrdy I."/>
            <person name="Horvathova L."/>
            <person name="Zubacova Z."/>
            <person name="Dolezal P."/>
            <person name="Malik S.B."/>
            <person name="Logsdon J.M. Jr."/>
            <person name="Henze K."/>
            <person name="Gupta A."/>
            <person name="Wang C.C."/>
            <person name="Dunne R.L."/>
            <person name="Upcroft J.A."/>
            <person name="Upcroft P."/>
            <person name="White O."/>
            <person name="Salzberg S.L."/>
            <person name="Tang P."/>
            <person name="Chiu C.-H."/>
            <person name="Lee Y.-S."/>
            <person name="Embley T.M."/>
            <person name="Coombs G.H."/>
            <person name="Mottram J.C."/>
            <person name="Tachezy J."/>
            <person name="Fraser-Liggett C.M."/>
            <person name="Johnson P.J."/>
        </authorList>
    </citation>
    <scope>NUCLEOTIDE SEQUENCE [LARGE SCALE GENOMIC DNA]</scope>
    <source>
        <strain evidence="3">G3</strain>
    </source>
</reference>
<dbReference type="SMART" id="SM00175">
    <property type="entry name" value="RAB"/>
    <property type="match status" value="1"/>
</dbReference>
<dbReference type="STRING" id="5722.A2E9S2"/>
<protein>
    <submittedName>
        <fullName evidence="3">Small GTP-binding protein, putative</fullName>
    </submittedName>
</protein>
<dbReference type="InParanoid" id="A2E9S2"/>
<evidence type="ECO:0000256" key="1">
    <source>
        <dbReference type="ARBA" id="ARBA00022741"/>
    </source>
</evidence>
<dbReference type="AlphaFoldDB" id="A2E9S2"/>
<dbReference type="VEuPathDB" id="TrichDB:TVAG_282070"/>
<dbReference type="EMBL" id="DS113335">
    <property type="protein sequence ID" value="EAY10607.1"/>
    <property type="molecule type" value="Genomic_DNA"/>
</dbReference>
<dbReference type="RefSeq" id="XP_001322830.1">
    <property type="nucleotide sequence ID" value="XM_001322795.1"/>
</dbReference>
<dbReference type="PROSITE" id="PS51421">
    <property type="entry name" value="RAS"/>
    <property type="match status" value="1"/>
</dbReference>
<dbReference type="CDD" id="cd00154">
    <property type="entry name" value="Rab"/>
    <property type="match status" value="1"/>
</dbReference>
<dbReference type="FunFam" id="3.40.50.300:FF:001204">
    <property type="entry name" value="Small GTP-binding protein, putative"/>
    <property type="match status" value="1"/>
</dbReference>
<dbReference type="SMART" id="SM00176">
    <property type="entry name" value="RAN"/>
    <property type="match status" value="1"/>
</dbReference>
<dbReference type="SUPFAM" id="SSF52540">
    <property type="entry name" value="P-loop containing nucleoside triphosphate hydrolases"/>
    <property type="match status" value="1"/>
</dbReference>
<dbReference type="GO" id="GO:0005525">
    <property type="term" value="F:GTP binding"/>
    <property type="evidence" value="ECO:0007669"/>
    <property type="project" value="InterPro"/>
</dbReference>
<dbReference type="Gene3D" id="3.40.50.300">
    <property type="entry name" value="P-loop containing nucleotide triphosphate hydrolases"/>
    <property type="match status" value="1"/>
</dbReference>
<evidence type="ECO:0000313" key="3">
    <source>
        <dbReference type="EMBL" id="EAY10607.1"/>
    </source>
</evidence>
<dbReference type="GO" id="GO:0012505">
    <property type="term" value="C:endomembrane system"/>
    <property type="evidence" value="ECO:0000318"/>
    <property type="project" value="GO_Central"/>
</dbReference>
<keyword evidence="4" id="KW-1185">Reference proteome</keyword>
<evidence type="ECO:0000256" key="2">
    <source>
        <dbReference type="SAM" id="MobiDB-lite"/>
    </source>
</evidence>
<organism evidence="3 4">
    <name type="scientific">Trichomonas vaginalis (strain ATCC PRA-98 / G3)</name>
    <dbReference type="NCBI Taxonomy" id="412133"/>
    <lineage>
        <taxon>Eukaryota</taxon>
        <taxon>Metamonada</taxon>
        <taxon>Parabasalia</taxon>
        <taxon>Trichomonadida</taxon>
        <taxon>Trichomonadidae</taxon>
        <taxon>Trichomonas</taxon>
    </lineage>
</organism>
<dbReference type="GO" id="GO:0005794">
    <property type="term" value="C:Golgi apparatus"/>
    <property type="evidence" value="ECO:0000318"/>
    <property type="project" value="GO_Central"/>
</dbReference>
<dbReference type="VEuPathDB" id="TrichDB:TVAGG3_0043430"/>
<feature type="region of interest" description="Disordered" evidence="2">
    <location>
        <begin position="174"/>
        <end position="196"/>
    </location>
</feature>
<evidence type="ECO:0000313" key="4">
    <source>
        <dbReference type="Proteomes" id="UP000001542"/>
    </source>
</evidence>
<dbReference type="Proteomes" id="UP000001542">
    <property type="component" value="Unassembled WGS sequence"/>
</dbReference>
<dbReference type="InterPro" id="IPR001806">
    <property type="entry name" value="Small_GTPase"/>
</dbReference>
<dbReference type="InterPro" id="IPR005225">
    <property type="entry name" value="Small_GTP-bd"/>
</dbReference>
<dbReference type="SMART" id="SM00173">
    <property type="entry name" value="RAS"/>
    <property type="match status" value="1"/>
</dbReference>
<accession>A2E9S2</accession>
<dbReference type="GO" id="GO:0005829">
    <property type="term" value="C:cytosol"/>
    <property type="evidence" value="ECO:0007669"/>
    <property type="project" value="GOC"/>
</dbReference>
<dbReference type="eggNOG" id="KOG0092">
    <property type="taxonomic scope" value="Eukaryota"/>
</dbReference>
<dbReference type="SMART" id="SM00174">
    <property type="entry name" value="RHO"/>
    <property type="match status" value="1"/>
</dbReference>
<dbReference type="PRINTS" id="PR00449">
    <property type="entry name" value="RASTRNSFRMNG"/>
</dbReference>
<dbReference type="InterPro" id="IPR027417">
    <property type="entry name" value="P-loop_NTPase"/>
</dbReference>
<dbReference type="SMR" id="A2E9S2"/>
<dbReference type="OrthoDB" id="26525at2759"/>